<dbReference type="Proteomes" id="UP000075515">
    <property type="component" value="Unassembled WGS sequence"/>
</dbReference>
<dbReference type="SUPFAM" id="SSF52540">
    <property type="entry name" value="P-loop containing nucleoside triphosphate hydrolases"/>
    <property type="match status" value="1"/>
</dbReference>
<dbReference type="InterPro" id="IPR004358">
    <property type="entry name" value="Sig_transdc_His_kin-like_C"/>
</dbReference>
<dbReference type="CDD" id="cd14014">
    <property type="entry name" value="STKc_PknB_like"/>
    <property type="match status" value="1"/>
</dbReference>
<dbReference type="SUPFAM" id="SSF55781">
    <property type="entry name" value="GAF domain-like"/>
    <property type="match status" value="1"/>
</dbReference>
<evidence type="ECO:0000256" key="2">
    <source>
        <dbReference type="ARBA" id="ARBA00012438"/>
    </source>
</evidence>
<keyword evidence="3" id="KW-0175">Coiled coil</keyword>
<evidence type="ECO:0000313" key="6">
    <source>
        <dbReference type="EMBL" id="KYF76170.1"/>
    </source>
</evidence>
<dbReference type="PROSITE" id="PS50109">
    <property type="entry name" value="HIS_KIN"/>
    <property type="match status" value="1"/>
</dbReference>
<dbReference type="Gene3D" id="3.30.450.40">
    <property type="match status" value="1"/>
</dbReference>
<dbReference type="GO" id="GO:0004673">
    <property type="term" value="F:protein histidine kinase activity"/>
    <property type="evidence" value="ECO:0007669"/>
    <property type="project" value="UniProtKB-EC"/>
</dbReference>
<dbReference type="InterPro" id="IPR036890">
    <property type="entry name" value="HATPase_C_sf"/>
</dbReference>
<dbReference type="PANTHER" id="PTHR43642:SF1">
    <property type="entry name" value="HYBRID SIGNAL TRANSDUCTION HISTIDINE KINASE G"/>
    <property type="match status" value="1"/>
</dbReference>
<comment type="caution">
    <text evidence="6">The sequence shown here is derived from an EMBL/GenBank/DDBJ whole genome shotgun (WGS) entry which is preliminary data.</text>
</comment>
<reference evidence="6 7" key="1">
    <citation type="submission" date="2014-02" db="EMBL/GenBank/DDBJ databases">
        <title>The small core and large imbalanced accessory genome model reveals a collaborative survival strategy of Sorangium cellulosum strains in nature.</title>
        <authorList>
            <person name="Han K."/>
            <person name="Peng R."/>
            <person name="Blom J."/>
            <person name="Li Y.-Z."/>
        </authorList>
    </citation>
    <scope>NUCLEOTIDE SEQUENCE [LARGE SCALE GENOMIC DNA]</scope>
    <source>
        <strain evidence="6 7">So0149</strain>
    </source>
</reference>
<dbReference type="Pfam" id="PF00069">
    <property type="entry name" value="Pkinase"/>
    <property type="match status" value="1"/>
</dbReference>
<evidence type="ECO:0000313" key="7">
    <source>
        <dbReference type="Proteomes" id="UP000075515"/>
    </source>
</evidence>
<keyword evidence="6" id="KW-0808">Transferase</keyword>
<dbReference type="Pfam" id="PF13191">
    <property type="entry name" value="AAA_16"/>
    <property type="match status" value="1"/>
</dbReference>
<dbReference type="InterPro" id="IPR053159">
    <property type="entry name" value="Hybrid_Histidine_Kinase"/>
</dbReference>
<dbReference type="EMBL" id="JEMC01004064">
    <property type="protein sequence ID" value="KYF76170.1"/>
    <property type="molecule type" value="Genomic_DNA"/>
</dbReference>
<feature type="coiled-coil region" evidence="3">
    <location>
        <begin position="1467"/>
        <end position="1519"/>
    </location>
</feature>
<proteinExistence type="predicted"/>
<dbReference type="InterPro" id="IPR000719">
    <property type="entry name" value="Prot_kinase_dom"/>
</dbReference>
<dbReference type="InterPro" id="IPR005467">
    <property type="entry name" value="His_kinase_dom"/>
</dbReference>
<organism evidence="6 7">
    <name type="scientific">Sorangium cellulosum</name>
    <name type="common">Polyangium cellulosum</name>
    <dbReference type="NCBI Taxonomy" id="56"/>
    <lineage>
        <taxon>Bacteria</taxon>
        <taxon>Pseudomonadati</taxon>
        <taxon>Myxococcota</taxon>
        <taxon>Polyangia</taxon>
        <taxon>Polyangiales</taxon>
        <taxon>Polyangiaceae</taxon>
        <taxon>Sorangium</taxon>
    </lineage>
</organism>
<accession>A0A150R7I8</accession>
<evidence type="ECO:0000259" key="5">
    <source>
        <dbReference type="PROSITE" id="PS50109"/>
    </source>
</evidence>
<dbReference type="SMART" id="SM00065">
    <property type="entry name" value="GAF"/>
    <property type="match status" value="1"/>
</dbReference>
<dbReference type="EC" id="2.7.13.3" evidence="2"/>
<dbReference type="PANTHER" id="PTHR43642">
    <property type="entry name" value="HYBRID SIGNAL TRANSDUCTION HISTIDINE KINASE G"/>
    <property type="match status" value="1"/>
</dbReference>
<evidence type="ECO:0000259" key="4">
    <source>
        <dbReference type="PROSITE" id="PS50011"/>
    </source>
</evidence>
<dbReference type="SUPFAM" id="SSF55874">
    <property type="entry name" value="ATPase domain of HSP90 chaperone/DNA topoisomerase II/histidine kinase"/>
    <property type="match status" value="1"/>
</dbReference>
<dbReference type="InterPro" id="IPR003594">
    <property type="entry name" value="HATPase_dom"/>
</dbReference>
<dbReference type="Pfam" id="PF01590">
    <property type="entry name" value="GAF"/>
    <property type="match status" value="1"/>
</dbReference>
<dbReference type="Gene3D" id="1.10.287.130">
    <property type="match status" value="1"/>
</dbReference>
<dbReference type="InterPro" id="IPR011009">
    <property type="entry name" value="Kinase-like_dom_sf"/>
</dbReference>
<keyword evidence="6" id="KW-0418">Kinase</keyword>
<dbReference type="Gene3D" id="3.30.565.10">
    <property type="entry name" value="Histidine kinase-like ATPase, C-terminal domain"/>
    <property type="match status" value="1"/>
</dbReference>
<dbReference type="PRINTS" id="PR00344">
    <property type="entry name" value="BCTRLSENSOR"/>
</dbReference>
<dbReference type="Pfam" id="PF02518">
    <property type="entry name" value="HATPase_c"/>
    <property type="match status" value="1"/>
</dbReference>
<dbReference type="InterPro" id="IPR041664">
    <property type="entry name" value="AAA_16"/>
</dbReference>
<dbReference type="InterPro" id="IPR029016">
    <property type="entry name" value="GAF-like_dom_sf"/>
</dbReference>
<dbReference type="SUPFAM" id="SSF56112">
    <property type="entry name" value="Protein kinase-like (PK-like)"/>
    <property type="match status" value="1"/>
</dbReference>
<gene>
    <name evidence="6" type="ORF">BE18_43475</name>
</gene>
<feature type="domain" description="Histidine kinase" evidence="5">
    <location>
        <begin position="1564"/>
        <end position="1778"/>
    </location>
</feature>
<dbReference type="InterPro" id="IPR003018">
    <property type="entry name" value="GAF"/>
</dbReference>
<dbReference type="PROSITE" id="PS50011">
    <property type="entry name" value="PROTEIN_KINASE_DOM"/>
    <property type="match status" value="1"/>
</dbReference>
<dbReference type="InterPro" id="IPR027417">
    <property type="entry name" value="P-loop_NTPase"/>
</dbReference>
<protein>
    <recommendedName>
        <fullName evidence="2">histidine kinase</fullName>
        <ecNumber evidence="2">2.7.13.3</ecNumber>
    </recommendedName>
</protein>
<dbReference type="Gene3D" id="1.10.510.10">
    <property type="entry name" value="Transferase(Phosphotransferase) domain 1"/>
    <property type="match status" value="1"/>
</dbReference>
<dbReference type="GO" id="GO:0005524">
    <property type="term" value="F:ATP binding"/>
    <property type="evidence" value="ECO:0007669"/>
    <property type="project" value="InterPro"/>
</dbReference>
<feature type="domain" description="Protein kinase" evidence="4">
    <location>
        <begin position="7"/>
        <end position="270"/>
    </location>
</feature>
<dbReference type="Gene3D" id="3.40.50.300">
    <property type="entry name" value="P-loop containing nucleotide triphosphate hydrolases"/>
    <property type="match status" value="1"/>
</dbReference>
<evidence type="ECO:0000256" key="3">
    <source>
        <dbReference type="SAM" id="Coils"/>
    </source>
</evidence>
<sequence length="1791" mass="198241">MAELIRHEVLDALHHGPRHSVYLGRTKSTGARCLLKVARRDVHGPREIAMLQREHEITSKLDLEGILKARDLEVRSDQVALVLEHFEGRSLRAILDERGRDIGPAPAIQLALRLADTLSAIHDRSIIHNDLQPSNILVDPALGACKLTAFSSASLLPAERAAVCDPWSSGGGTLYYMSPEQTGRMNRSVDFRSDYYALGVTLYELTTGRLPFEATDPMELVHAHIARTPVPPHQARSSVPEAFSAVIMKLLSKTAEARYQSAFGLRADLLACLEVMEGKRPALRFVVGQKDRPNRLQVSQELYGRQAEVATLMSAFRDVSGRGSGAGGSSELLLVAGYPGVGKSSVVSEIHKPIAEEGGYFAAGKFDQLSRNIPYASFIAAIRELVRQLLTESKEELGAWRARLLAAISPNGQVIADVIPEIALLLGEQPPVPALGPMETRNRFHFTFRSFIGAVTSRGRPLVLFLDDLQWADTGSLDLIDVLMEDADIRRLLLIGAYRDSEVDDAHPLMMMLSALKKSQARVRTMALMPLEREHVEQLVSDTLGSPRDACRPLSDILFSRTEGNPLFVIQHLTSIHREGHLSFDPERGAWRWSAPDIARMSAAENVVDLMILRVRGLAGATQRVVMLAACIGSRFDLKLLARIHQKDVRATDEDLWPALEAGLVLPVDSDYKIARFLAEDGGRSAAFRFLHDRVQQAAYRLLPEEERIRVHLEFGRRMLRETPPESLEARIHEIVTHLNLGAELIEDRQQRYEAAALNLRAGQKARRGAAYGPGVQCLRAAAAFLPDDCWEADHALSLAIYTELVELEYLTINFENAETAAKVVEDRASDVLEKIRIYETRVQFYISQNRMQDAIDMAFGVLAMLGVQLSSSPPAHADVARLAQLPPMTDERMRSALRLMTTVNPATYLARPDLLPASTFTMVDICMRYGNSPLAPLVYAIYGVIHCATNNIDEAFALGSLALELTKTFGAVEIESKVFGTVNVLIHHWKRHLRETLDPLRHAVQVGLDTGDIEYSAYSSTILSLHSLFVGEELTTTELRMKQSVDLSLKLNNQYSLYHSRIWMQLVRCLRATSEEKQRLVGDSFDETTMIPCLGQSRSSLFALHLAKGMLLYTFGHPEQAHRSLRAGEEYRDGVAGMVTVLEHNFYESLSILAALDRLAEDDRGAALAQVDANQRKLETWARFAPENNRHKHDLVSAELSRVRREVVPAMELYDRAIDGARRHGFVHEEALAYELASGFYRGLGRQEIARHYMTNAFRAYATWGADAKAQALVASHPWLVEERAAPAGRPGAGASHPLYPQLLDVAAIIRSAQAVASEIVLPKVIDRLLRIAAANAGAQRGALLLLRDHRLFLEATLDIEPEVVEVELRQPAEARCDLPQTVLNYVARTGEAAVLRDAPRDARFGRDPAIARLQPRSILCLPLLYRGSVTGLLYLEHRSTPDVFQPARVEVLGWLSAQAAIAVENADLLRAVESANAEIRSVNERLEQTVAERTRELRDAQARLIALEKEATEVQMAGGFAHEMRNILTGAKTFLARVRGAGAGDPQRSVCVENSELLRDLYLSTKRHIPADTYAATATVFRRINANEELLDTTLRDIEESLDRGLASTRIILDYAKVGRERPGSQAVRVRPIVESVLKEASDDLARHAIAVDVLVDAGAELRGDEIHFHSILRNLVLNARDALCEAGDQREKRIVISLVEEPRRWVLEISDTGVGIPPELHARIFDPFFSTKPESGTGLGLGVVKKLAALYEGAVEISSRPDHGTTFRIALPKTRGEAESPPPASAGA</sequence>
<comment type="catalytic activity">
    <reaction evidence="1">
        <text>ATP + protein L-histidine = ADP + protein N-phospho-L-histidine.</text>
        <dbReference type="EC" id="2.7.13.3"/>
    </reaction>
</comment>
<evidence type="ECO:0000256" key="1">
    <source>
        <dbReference type="ARBA" id="ARBA00000085"/>
    </source>
</evidence>
<dbReference type="SMART" id="SM00387">
    <property type="entry name" value="HATPase_c"/>
    <property type="match status" value="1"/>
</dbReference>
<name>A0A150R7I8_SORCE</name>